<dbReference type="InterPro" id="IPR000387">
    <property type="entry name" value="Tyr_Pase_dom"/>
</dbReference>
<dbReference type="InterPro" id="IPR029021">
    <property type="entry name" value="Prot-tyrosine_phosphatase-like"/>
</dbReference>
<evidence type="ECO:0000256" key="1">
    <source>
        <dbReference type="ARBA" id="ARBA00013064"/>
    </source>
</evidence>
<sequence length="136" mass="15274">MDAVGGKLWSNRGSGLPELSLTGRNVTAKTVHACILGECGIAPVESDHVAAKRHLAINDCTLIYSQIIDKLLTLVRSLVARVDTNLDISEVVKVIRKQRSGMVQNEEQYQFIYFALQEYIDKEKGAKKSRFLYYKN</sequence>
<keyword evidence="2" id="KW-0378">Hydrolase</keyword>
<dbReference type="STRING" id="151549.A0A4C1T7N6"/>
<evidence type="ECO:0000259" key="4">
    <source>
        <dbReference type="PROSITE" id="PS50055"/>
    </source>
</evidence>
<protein>
    <recommendedName>
        <fullName evidence="1">protein-tyrosine-phosphatase</fullName>
        <ecNumber evidence="1">3.1.3.48</ecNumber>
    </recommendedName>
</protein>
<evidence type="ECO:0000259" key="5">
    <source>
        <dbReference type="PROSITE" id="PS50056"/>
    </source>
</evidence>
<dbReference type="GO" id="GO:0001784">
    <property type="term" value="F:phosphotyrosine residue binding"/>
    <property type="evidence" value="ECO:0007669"/>
    <property type="project" value="TreeGrafter"/>
</dbReference>
<dbReference type="GO" id="GO:0000278">
    <property type="term" value="P:mitotic cell cycle"/>
    <property type="evidence" value="ECO:0007669"/>
    <property type="project" value="TreeGrafter"/>
</dbReference>
<dbReference type="Pfam" id="PF00102">
    <property type="entry name" value="Y_phosphatase"/>
    <property type="match status" value="1"/>
</dbReference>
<dbReference type="Gene3D" id="3.90.190.10">
    <property type="entry name" value="Protein tyrosine phosphatase superfamily"/>
    <property type="match status" value="1"/>
</dbReference>
<accession>A0A4C1T7N6</accession>
<dbReference type="PANTHER" id="PTHR46257">
    <property type="entry name" value="TYROSINE-PROTEIN PHOSPHATASE CORKSCREW"/>
    <property type="match status" value="1"/>
</dbReference>
<gene>
    <name evidence="6" type="primary">csw</name>
    <name evidence="6" type="ORF">EVAR_74182_1</name>
</gene>
<feature type="domain" description="Tyrosine-protein phosphatase" evidence="4">
    <location>
        <begin position="1"/>
        <end position="119"/>
    </location>
</feature>
<organism evidence="6 7">
    <name type="scientific">Eumeta variegata</name>
    <name type="common">Bagworm moth</name>
    <name type="synonym">Eumeta japonica</name>
    <dbReference type="NCBI Taxonomy" id="151549"/>
    <lineage>
        <taxon>Eukaryota</taxon>
        <taxon>Metazoa</taxon>
        <taxon>Ecdysozoa</taxon>
        <taxon>Arthropoda</taxon>
        <taxon>Hexapoda</taxon>
        <taxon>Insecta</taxon>
        <taxon>Pterygota</taxon>
        <taxon>Neoptera</taxon>
        <taxon>Endopterygota</taxon>
        <taxon>Lepidoptera</taxon>
        <taxon>Glossata</taxon>
        <taxon>Ditrysia</taxon>
        <taxon>Tineoidea</taxon>
        <taxon>Psychidae</taxon>
        <taxon>Oiketicinae</taxon>
        <taxon>Eumeta</taxon>
    </lineage>
</organism>
<evidence type="ECO:0000256" key="2">
    <source>
        <dbReference type="ARBA" id="ARBA00022801"/>
    </source>
</evidence>
<dbReference type="InterPro" id="IPR000242">
    <property type="entry name" value="PTP_cat"/>
</dbReference>
<dbReference type="PRINTS" id="PR00700">
    <property type="entry name" value="PRTYPHPHTASE"/>
</dbReference>
<dbReference type="PANTHER" id="PTHR46257:SF3">
    <property type="entry name" value="TYROSINE-PROTEIN PHOSPHATASE CORKSCREW"/>
    <property type="match status" value="1"/>
</dbReference>
<name>A0A4C1T7N6_EUMVA</name>
<comment type="caution">
    <text evidence="6">The sequence shown here is derived from an EMBL/GenBank/DDBJ whole genome shotgun (WGS) entry which is preliminary data.</text>
</comment>
<reference evidence="6 7" key="1">
    <citation type="journal article" date="2019" name="Commun. Biol.">
        <title>The bagworm genome reveals a unique fibroin gene that provides high tensile strength.</title>
        <authorList>
            <person name="Kono N."/>
            <person name="Nakamura H."/>
            <person name="Ohtoshi R."/>
            <person name="Tomita M."/>
            <person name="Numata K."/>
            <person name="Arakawa K."/>
        </authorList>
    </citation>
    <scope>NUCLEOTIDE SEQUENCE [LARGE SCALE GENOMIC DNA]</scope>
</reference>
<keyword evidence="7" id="KW-1185">Reference proteome</keyword>
<dbReference type="GO" id="GO:0009653">
    <property type="term" value="P:anatomical structure morphogenesis"/>
    <property type="evidence" value="ECO:0007669"/>
    <property type="project" value="UniProtKB-ARBA"/>
</dbReference>
<dbReference type="SUPFAM" id="SSF52799">
    <property type="entry name" value="(Phosphotyrosine protein) phosphatases II"/>
    <property type="match status" value="1"/>
</dbReference>
<dbReference type="PROSITE" id="PS50056">
    <property type="entry name" value="TYR_PHOSPHATASE_2"/>
    <property type="match status" value="1"/>
</dbReference>
<feature type="domain" description="Tyrosine specific protein phosphatases" evidence="5">
    <location>
        <begin position="68"/>
        <end position="110"/>
    </location>
</feature>
<dbReference type="PROSITE" id="PS50055">
    <property type="entry name" value="TYR_PHOSPHATASE_PTP"/>
    <property type="match status" value="1"/>
</dbReference>
<evidence type="ECO:0000313" key="6">
    <source>
        <dbReference type="EMBL" id="GBP09291.1"/>
    </source>
</evidence>
<dbReference type="OrthoDB" id="8815311at2759"/>
<dbReference type="EMBL" id="BGZK01004491">
    <property type="protein sequence ID" value="GBP09291.1"/>
    <property type="molecule type" value="Genomic_DNA"/>
</dbReference>
<dbReference type="GO" id="GO:0048666">
    <property type="term" value="P:neuron development"/>
    <property type="evidence" value="ECO:0007669"/>
    <property type="project" value="UniProtKB-ARBA"/>
</dbReference>
<keyword evidence="3" id="KW-0904">Protein phosphatase</keyword>
<evidence type="ECO:0000256" key="3">
    <source>
        <dbReference type="ARBA" id="ARBA00022912"/>
    </source>
</evidence>
<evidence type="ECO:0000313" key="7">
    <source>
        <dbReference type="Proteomes" id="UP000299102"/>
    </source>
</evidence>
<dbReference type="GO" id="GO:0005737">
    <property type="term" value="C:cytoplasm"/>
    <property type="evidence" value="ECO:0007669"/>
    <property type="project" value="TreeGrafter"/>
</dbReference>
<dbReference type="EC" id="3.1.3.48" evidence="1"/>
<dbReference type="AlphaFoldDB" id="A0A4C1T7N6"/>
<dbReference type="GO" id="GO:0004726">
    <property type="term" value="F:non-membrane spanning protein tyrosine phosphatase activity"/>
    <property type="evidence" value="ECO:0007669"/>
    <property type="project" value="TreeGrafter"/>
</dbReference>
<proteinExistence type="predicted"/>
<dbReference type="InterPro" id="IPR052123">
    <property type="entry name" value="Non-rcpt_Tyr_Phosphatase"/>
</dbReference>
<dbReference type="GO" id="GO:0035556">
    <property type="term" value="P:intracellular signal transduction"/>
    <property type="evidence" value="ECO:0007669"/>
    <property type="project" value="TreeGrafter"/>
</dbReference>
<dbReference type="Proteomes" id="UP000299102">
    <property type="component" value="Unassembled WGS sequence"/>
</dbReference>